<dbReference type="Pfam" id="PF13289">
    <property type="entry name" value="SIR2_2"/>
    <property type="match status" value="1"/>
</dbReference>
<organism evidence="1 2">
    <name type="scientific">Terrihalobacillus insolitus</name>
    <dbReference type="NCBI Taxonomy" id="2950438"/>
    <lineage>
        <taxon>Bacteria</taxon>
        <taxon>Bacillati</taxon>
        <taxon>Bacillota</taxon>
        <taxon>Bacilli</taxon>
        <taxon>Bacillales</taxon>
        <taxon>Bacillaceae</taxon>
        <taxon>Terrihalobacillus</taxon>
    </lineage>
</organism>
<comment type="caution">
    <text evidence="1">The sequence shown here is derived from an EMBL/GenBank/DDBJ whole genome shotgun (WGS) entry which is preliminary data.</text>
</comment>
<accession>A0A9X3WQK8</accession>
<dbReference type="Proteomes" id="UP001145050">
    <property type="component" value="Unassembled WGS sequence"/>
</dbReference>
<name>A0A9X3WQK8_9BACI</name>
<dbReference type="SUPFAM" id="SSF52467">
    <property type="entry name" value="DHS-like NAD/FAD-binding domain"/>
    <property type="match status" value="1"/>
</dbReference>
<dbReference type="AlphaFoldDB" id="A0A9X3WQK8"/>
<proteinExistence type="predicted"/>
<evidence type="ECO:0000313" key="1">
    <source>
        <dbReference type="EMBL" id="MDC3423435.1"/>
    </source>
</evidence>
<dbReference type="EMBL" id="JAMQKB010000001">
    <property type="protein sequence ID" value="MDC3423435.1"/>
    <property type="molecule type" value="Genomic_DNA"/>
</dbReference>
<dbReference type="RefSeq" id="WP_272435132.1">
    <property type="nucleotide sequence ID" value="NZ_JAMQKB010000001.1"/>
</dbReference>
<evidence type="ECO:0000313" key="2">
    <source>
        <dbReference type="Proteomes" id="UP001145050"/>
    </source>
</evidence>
<dbReference type="InterPro" id="IPR029035">
    <property type="entry name" value="DHS-like_NAD/FAD-binding_dom"/>
</dbReference>
<gene>
    <name evidence="1" type="ORF">NC797_02800</name>
</gene>
<sequence length="533" mass="61553">MPNTTVLNNLIDKNEYPMIFIGSGIPKRYLEDFPSWEGLLEMYWKQVNNDRSFYSFLNSIRQELLRENPSMLESEIDYLTNIKAGTQIANMFNELFFAEKISIGNFSQKNAFKTKIPPFKKAISNVFNEYKVKTEMHEEFDLFKKVLNKSQIILTTNYDTLIEDAFNDDNPNKIKKYIGQRGFFEQTYGWAELYKIHGSIESPSSIIIDEEDYDKFNKNSVLISAKIISLLINSPIIFMGYSLTDMNVRNIIKDFSSSLTPKDVSDMGSRIIIVEYDEGNDAIIEQNIYDSELECEYTLIKTGNFPKIYQKLININQGVAPSEVRRYQHIIKKLVVDNGKKGSLNTLLIAPQQLNEIESRIGDERIVVALGDTANIFRMPDIMSYVYDYILNKNEIHTDIALRFVASQNSRSRIPFFKYISGVNLDNTNLNPSEKEKIKQRIASCTDLTTVVNTINKSNKIVKNSLDAIKAEKWKKDKERDVISYNITKLDENEVAHYIEKEVVNLKKEGKLTISSAMRRLLLIYDLLVNKKD</sequence>
<dbReference type="InterPro" id="IPR011202">
    <property type="entry name" value="UCP014677"/>
</dbReference>
<protein>
    <submittedName>
        <fullName evidence="1">SIR2 family protein</fullName>
    </submittedName>
</protein>
<reference evidence="1" key="1">
    <citation type="submission" date="2022-06" db="EMBL/GenBank/DDBJ databases">
        <title>Aquibacillus sp. a new bacterium isolated from soil saline samples.</title>
        <authorList>
            <person name="Galisteo C."/>
            <person name="De La Haba R."/>
            <person name="Sanchez-Porro C."/>
            <person name="Ventosa A."/>
        </authorList>
    </citation>
    <scope>NUCLEOTIDE SEQUENCE</scope>
    <source>
        <strain evidence="1">3ASR75-11</strain>
    </source>
</reference>
<dbReference type="PIRSF" id="PIRSF014677">
    <property type="entry name" value="UCP014677"/>
    <property type="match status" value="1"/>
</dbReference>
<keyword evidence="2" id="KW-1185">Reference proteome</keyword>